<name>A0ABQ7I2U4_9MICR</name>
<evidence type="ECO:0000313" key="1">
    <source>
        <dbReference type="EMBL" id="KAF7684784.1"/>
    </source>
</evidence>
<gene>
    <name evidence="1" type="ORF">TCON_0009</name>
</gene>
<reference evidence="1 2" key="1">
    <citation type="submission" date="2019-01" db="EMBL/GenBank/DDBJ databases">
        <title>Genomes sequencing and comparative genomics of infectious freshwater microsporidia, Cucumispora dikerogammari and Thelohania contejeani.</title>
        <authorList>
            <person name="Cormier A."/>
            <person name="Giraud I."/>
            <person name="Wattier R."/>
            <person name="Teixeira M."/>
            <person name="Grandjean F."/>
            <person name="Rigaud T."/>
            <person name="Cordaux R."/>
        </authorList>
    </citation>
    <scope>NUCLEOTIDE SEQUENCE [LARGE SCALE GENOMIC DNA]</scope>
    <source>
        <strain evidence="1">T1</strain>
        <tissue evidence="1">Spores</tissue>
    </source>
</reference>
<dbReference type="EMBL" id="SBIQ01000001">
    <property type="protein sequence ID" value="KAF7684784.1"/>
    <property type="molecule type" value="Genomic_DNA"/>
</dbReference>
<comment type="caution">
    <text evidence="1">The sequence shown here is derived from an EMBL/GenBank/DDBJ whole genome shotgun (WGS) entry which is preliminary data.</text>
</comment>
<dbReference type="Proteomes" id="UP001516464">
    <property type="component" value="Unassembled WGS sequence"/>
</dbReference>
<protein>
    <submittedName>
        <fullName evidence="1">Uncharacterized protein</fullName>
    </submittedName>
</protein>
<sequence length="372" mass="43827">MNEYIFIITMISINTQCFSISTSELENTNCFNIKKILKNSKLFNKIEYKYLTDADENALENNYKCNLIIESVFKMLFDAFLNSKVLFSRFTIKYLIIENNEIKFNYKNLPLKLKQYFNNKPRKFECINSNNHKHCYINIEIKVQLLKLLKELNHISKKLTSMIEILKSDELFCICTLYYVLSAYNAINLESCILNNKFSIIIKDNIIIINNKEQHIIKKNMPSFNIVYVSIFRINKHPCVLVYERNEIVIESKKNEKIINILFDALKPEKNDENSMCKATNLYLNGQLEYFNNNDICLMSDKLGVMTKNDIAIVFIRGVHLSIEFIIDFLSKDLVDAIKEMIYDLNKLKENNSSLLLKFKNEKFPKLNDNFN</sequence>
<proteinExistence type="predicted"/>
<accession>A0ABQ7I2U4</accession>
<keyword evidence="2" id="KW-1185">Reference proteome</keyword>
<organism evidence="1 2">
    <name type="scientific">Astathelohania contejeani</name>
    <dbReference type="NCBI Taxonomy" id="164912"/>
    <lineage>
        <taxon>Eukaryota</taxon>
        <taxon>Fungi</taxon>
        <taxon>Fungi incertae sedis</taxon>
        <taxon>Microsporidia</taxon>
        <taxon>Astathelohaniidae</taxon>
        <taxon>Astathelohania</taxon>
    </lineage>
</organism>
<evidence type="ECO:0000313" key="2">
    <source>
        <dbReference type="Proteomes" id="UP001516464"/>
    </source>
</evidence>